<dbReference type="Proteomes" id="UP000856022">
    <property type="component" value="Unassembled WGS sequence"/>
</dbReference>
<sequence length="57" mass="6268">MAFCVDIAKPKTGQCKVKITLNRRNIDGCLTVSLDERKTSRGSLVKNSALKSLGHHK</sequence>
<reference evidence="2 3" key="2">
    <citation type="submission" date="2018-12" db="EMBL/GenBank/DDBJ databases">
        <title>Genomic insights into the evolutionary origins and pathogenicity of five Vibrio parahaemolyticus strains isolated from the shrimp with acute hepatopancreatic necrosis disease (AHPND).</title>
        <authorList>
            <person name="Yang Q."/>
            <person name="Dong X."/>
            <person name="Xie G."/>
            <person name="Fu S."/>
            <person name="Zou P."/>
            <person name="Sun J."/>
            <person name="Wang Y."/>
            <person name="Huang J."/>
        </authorList>
    </citation>
    <scope>NUCLEOTIDE SEQUENCE [LARGE SCALE GENOMIC DNA]</scope>
    <source>
        <strain evidence="2 3">20160303005-1</strain>
    </source>
</reference>
<organism evidence="1">
    <name type="scientific">Vibrio parahaemolyticus</name>
    <dbReference type="NCBI Taxonomy" id="670"/>
    <lineage>
        <taxon>Bacteria</taxon>
        <taxon>Pseudomonadati</taxon>
        <taxon>Pseudomonadota</taxon>
        <taxon>Gammaproteobacteria</taxon>
        <taxon>Vibrionales</taxon>
        <taxon>Vibrionaceae</taxon>
        <taxon>Vibrio</taxon>
    </lineage>
</organism>
<dbReference type="EMBL" id="DACQKT010000004">
    <property type="protein sequence ID" value="HAS6677487.1"/>
    <property type="molecule type" value="Genomic_DNA"/>
</dbReference>
<evidence type="ECO:0000313" key="3">
    <source>
        <dbReference type="Proteomes" id="UP000464718"/>
    </source>
</evidence>
<proteinExistence type="predicted"/>
<accession>A0A7Z2MWF6</accession>
<reference evidence="1" key="3">
    <citation type="submission" date="2019-12" db="EMBL/GenBank/DDBJ databases">
        <authorList>
            <consortium name="NCBI Pathogen Detection Project"/>
        </authorList>
    </citation>
    <scope>NUCLEOTIDE SEQUENCE</scope>
    <source>
        <strain evidence="1">1930</strain>
    </source>
</reference>
<dbReference type="Proteomes" id="UP000464718">
    <property type="component" value="Chromosome ii"/>
</dbReference>
<reference evidence="1" key="1">
    <citation type="journal article" date="2018" name="Genome Biol.">
        <title>SKESA: strategic k-mer extension for scrupulous assemblies.</title>
        <authorList>
            <person name="Souvorov A."/>
            <person name="Agarwala R."/>
            <person name="Lipman D.J."/>
        </authorList>
    </citation>
    <scope>NUCLEOTIDE SEQUENCE</scope>
    <source>
        <strain evidence="1">1930</strain>
    </source>
</reference>
<name>A0A7Z2MWF6_VIBPH</name>
<evidence type="ECO:0000313" key="1">
    <source>
        <dbReference type="EMBL" id="HAS6677487.1"/>
    </source>
</evidence>
<dbReference type="AlphaFoldDB" id="A0A7Z2MWF6"/>
<evidence type="ECO:0000313" key="2">
    <source>
        <dbReference type="EMBL" id="QHH11866.1"/>
    </source>
</evidence>
<dbReference type="EMBL" id="CP034299">
    <property type="protein sequence ID" value="QHH11866.1"/>
    <property type="molecule type" value="Genomic_DNA"/>
</dbReference>
<protein>
    <submittedName>
        <fullName evidence="1">Uncharacterized protein</fullName>
    </submittedName>
</protein>
<gene>
    <name evidence="2" type="ORF">EHC69_21465</name>
    <name evidence="1" type="ORF">I7278_11775</name>
</gene>